<organism evidence="1 2">
    <name type="scientific">Aegilops tauschii subsp. strangulata</name>
    <name type="common">Goatgrass</name>
    <dbReference type="NCBI Taxonomy" id="200361"/>
    <lineage>
        <taxon>Eukaryota</taxon>
        <taxon>Viridiplantae</taxon>
        <taxon>Streptophyta</taxon>
        <taxon>Embryophyta</taxon>
        <taxon>Tracheophyta</taxon>
        <taxon>Spermatophyta</taxon>
        <taxon>Magnoliopsida</taxon>
        <taxon>Liliopsida</taxon>
        <taxon>Poales</taxon>
        <taxon>Poaceae</taxon>
        <taxon>BOP clade</taxon>
        <taxon>Pooideae</taxon>
        <taxon>Triticodae</taxon>
        <taxon>Triticeae</taxon>
        <taxon>Triticinae</taxon>
        <taxon>Aegilops</taxon>
    </lineage>
</organism>
<dbReference type="AlphaFoldDB" id="A0A453GNF4"/>
<accession>A0A453GNF4</accession>
<dbReference type="Gramene" id="AET3Gv21130000.2">
    <property type="protein sequence ID" value="AET3Gv21130000.2"/>
    <property type="gene ID" value="AET3Gv21130000"/>
</dbReference>
<evidence type="ECO:0000313" key="1">
    <source>
        <dbReference type="EnsemblPlants" id="AET3Gv21130000.2"/>
    </source>
</evidence>
<reference evidence="2" key="1">
    <citation type="journal article" date="2014" name="Science">
        <title>Ancient hybridizations among the ancestral genomes of bread wheat.</title>
        <authorList>
            <consortium name="International Wheat Genome Sequencing Consortium,"/>
            <person name="Marcussen T."/>
            <person name="Sandve S.R."/>
            <person name="Heier L."/>
            <person name="Spannagl M."/>
            <person name="Pfeifer M."/>
            <person name="Jakobsen K.S."/>
            <person name="Wulff B.B."/>
            <person name="Steuernagel B."/>
            <person name="Mayer K.F."/>
            <person name="Olsen O.A."/>
        </authorList>
    </citation>
    <scope>NUCLEOTIDE SEQUENCE [LARGE SCALE GENOMIC DNA]</scope>
    <source>
        <strain evidence="2">cv. AL8/78</strain>
    </source>
</reference>
<dbReference type="Proteomes" id="UP000015105">
    <property type="component" value="Chromosome 3D"/>
</dbReference>
<dbReference type="EnsemblPlants" id="AET3Gv21130000.2">
    <property type="protein sequence ID" value="AET3Gv21130000.2"/>
    <property type="gene ID" value="AET3Gv21130000"/>
</dbReference>
<reference evidence="1" key="4">
    <citation type="submission" date="2019-03" db="UniProtKB">
        <authorList>
            <consortium name="EnsemblPlants"/>
        </authorList>
    </citation>
    <scope>IDENTIFICATION</scope>
</reference>
<reference evidence="2" key="2">
    <citation type="journal article" date="2017" name="Nat. Plants">
        <title>The Aegilops tauschii genome reveals multiple impacts of transposons.</title>
        <authorList>
            <person name="Zhao G."/>
            <person name="Zou C."/>
            <person name="Li K."/>
            <person name="Wang K."/>
            <person name="Li T."/>
            <person name="Gao L."/>
            <person name="Zhang X."/>
            <person name="Wang H."/>
            <person name="Yang Z."/>
            <person name="Liu X."/>
            <person name="Jiang W."/>
            <person name="Mao L."/>
            <person name="Kong X."/>
            <person name="Jiao Y."/>
            <person name="Jia J."/>
        </authorList>
    </citation>
    <scope>NUCLEOTIDE SEQUENCE [LARGE SCALE GENOMIC DNA]</scope>
    <source>
        <strain evidence="2">cv. AL8/78</strain>
    </source>
</reference>
<keyword evidence="2" id="KW-1185">Reference proteome</keyword>
<reference evidence="1" key="5">
    <citation type="journal article" date="2021" name="G3 (Bethesda)">
        <title>Aegilops tauschii genome assembly Aet v5.0 features greater sequence contiguity and improved annotation.</title>
        <authorList>
            <person name="Wang L."/>
            <person name="Zhu T."/>
            <person name="Rodriguez J.C."/>
            <person name="Deal K.R."/>
            <person name="Dubcovsky J."/>
            <person name="McGuire P.E."/>
            <person name="Lux T."/>
            <person name="Spannagl M."/>
            <person name="Mayer K.F.X."/>
            <person name="Baldrich P."/>
            <person name="Meyers B.C."/>
            <person name="Huo N."/>
            <person name="Gu Y.Q."/>
            <person name="Zhou H."/>
            <person name="Devos K.M."/>
            <person name="Bennetzen J.L."/>
            <person name="Unver T."/>
            <person name="Budak H."/>
            <person name="Gulick P.J."/>
            <person name="Galiba G."/>
            <person name="Kalapos B."/>
            <person name="Nelson D.R."/>
            <person name="Li P."/>
            <person name="You F.M."/>
            <person name="Luo M.C."/>
            <person name="Dvorak J."/>
        </authorList>
    </citation>
    <scope>NUCLEOTIDE SEQUENCE [LARGE SCALE GENOMIC DNA]</scope>
    <source>
        <strain evidence="1">cv. AL8/78</strain>
    </source>
</reference>
<name>A0A453GNF4_AEGTS</name>
<dbReference type="STRING" id="200361.A0A453GNF4"/>
<evidence type="ECO:0000313" key="2">
    <source>
        <dbReference type="Proteomes" id="UP000015105"/>
    </source>
</evidence>
<reference evidence="1" key="3">
    <citation type="journal article" date="2017" name="Nature">
        <title>Genome sequence of the progenitor of the wheat D genome Aegilops tauschii.</title>
        <authorList>
            <person name="Luo M.C."/>
            <person name="Gu Y.Q."/>
            <person name="Puiu D."/>
            <person name="Wang H."/>
            <person name="Twardziok S.O."/>
            <person name="Deal K.R."/>
            <person name="Huo N."/>
            <person name="Zhu T."/>
            <person name="Wang L."/>
            <person name="Wang Y."/>
            <person name="McGuire P.E."/>
            <person name="Liu S."/>
            <person name="Long H."/>
            <person name="Ramasamy R.K."/>
            <person name="Rodriguez J.C."/>
            <person name="Van S.L."/>
            <person name="Yuan L."/>
            <person name="Wang Z."/>
            <person name="Xia Z."/>
            <person name="Xiao L."/>
            <person name="Anderson O.D."/>
            <person name="Ouyang S."/>
            <person name="Liang Y."/>
            <person name="Zimin A.V."/>
            <person name="Pertea G."/>
            <person name="Qi P."/>
            <person name="Bennetzen J.L."/>
            <person name="Dai X."/>
            <person name="Dawson M.W."/>
            <person name="Muller H.G."/>
            <person name="Kugler K."/>
            <person name="Rivarola-Duarte L."/>
            <person name="Spannagl M."/>
            <person name="Mayer K.F.X."/>
            <person name="Lu F.H."/>
            <person name="Bevan M.W."/>
            <person name="Leroy P."/>
            <person name="Li P."/>
            <person name="You F.M."/>
            <person name="Sun Q."/>
            <person name="Liu Z."/>
            <person name="Lyons E."/>
            <person name="Wicker T."/>
            <person name="Salzberg S.L."/>
            <person name="Devos K.M."/>
            <person name="Dvorak J."/>
        </authorList>
    </citation>
    <scope>NUCLEOTIDE SEQUENCE [LARGE SCALE GENOMIC DNA]</scope>
    <source>
        <strain evidence="1">cv. AL8/78</strain>
    </source>
</reference>
<protein>
    <submittedName>
        <fullName evidence="1">Uncharacterized protein</fullName>
    </submittedName>
</protein>
<sequence length="143" mass="16887">NIKLKRFKTYFKGWGSDKFGHNKRLKEELRLELAILEELEEDGPLIPELYSRKIDISFELHEILVNEEIYWLQQSHERWLLKGDLNTDYFHKIANGRKHKNTIHSLKAGEVEIEGTDNLIAHATDFYKELFGPARGNQFHLDP</sequence>
<proteinExistence type="predicted"/>